<accession>A0A7W7HZS0</accession>
<dbReference type="GO" id="GO:0016301">
    <property type="term" value="F:kinase activity"/>
    <property type="evidence" value="ECO:0007669"/>
    <property type="project" value="UniProtKB-KW"/>
</dbReference>
<sequence length="391" mass="40244">MTNLAVVLRYVRTNAPCSRADIAASTGLNKATVSSLVADLLERQLLRDTGLAENRIGRPAAMLTLQSRPYAAIGLEVAADHLAAVAIDLTGERLLTWRRAYPGLDGAPGRAEAAIAALAGRVVAKMTGQQRRVLGLTVAVPGQVGADGGVRFPAHLGRPDLDLGAALDRGLRRPDYEVVVDNAANLAALAEYRTGAEADTPDLITLVGGAGVDAGIIADGRLLRGGRGFAGQVGHLRVDCDGPVCRCGRRGCLEAVAGLPALVRRALPDTEADGPVTDYAPELERITALARSGDARVTEVLAETGRLLGRGVATLAELLDPSAVVLGGTFATLGPWLQPAVEAEVKSRTAAPGDLGFRVTVSTLHADAAATGGAMLALDRLEAGNLPSPPG</sequence>
<keyword evidence="3" id="KW-0418">Kinase</keyword>
<dbReference type="SUPFAM" id="SSF46785">
    <property type="entry name" value="Winged helix' DNA-binding domain"/>
    <property type="match status" value="1"/>
</dbReference>
<dbReference type="AlphaFoldDB" id="A0A7W7HZS0"/>
<protein>
    <submittedName>
        <fullName evidence="3">Putative NBD/HSP70 family sugar kinase</fullName>
    </submittedName>
</protein>
<feature type="domain" description="HTH iclR-type" evidence="2">
    <location>
        <begin position="7"/>
        <end position="47"/>
    </location>
</feature>
<dbReference type="InterPro" id="IPR036388">
    <property type="entry name" value="WH-like_DNA-bd_sf"/>
</dbReference>
<evidence type="ECO:0000259" key="2">
    <source>
        <dbReference type="Pfam" id="PF09339"/>
    </source>
</evidence>
<organism evidence="3 4">
    <name type="scientific">Actinoplanes digitatis</name>
    <dbReference type="NCBI Taxonomy" id="1868"/>
    <lineage>
        <taxon>Bacteria</taxon>
        <taxon>Bacillati</taxon>
        <taxon>Actinomycetota</taxon>
        <taxon>Actinomycetes</taxon>
        <taxon>Micromonosporales</taxon>
        <taxon>Micromonosporaceae</taxon>
        <taxon>Actinoplanes</taxon>
    </lineage>
</organism>
<proteinExistence type="inferred from homology"/>
<comment type="caution">
    <text evidence="3">The sequence shown here is derived from an EMBL/GenBank/DDBJ whole genome shotgun (WGS) entry which is preliminary data.</text>
</comment>
<keyword evidence="3" id="KW-0808">Transferase</keyword>
<dbReference type="Gene3D" id="3.30.420.40">
    <property type="match status" value="2"/>
</dbReference>
<evidence type="ECO:0000313" key="4">
    <source>
        <dbReference type="Proteomes" id="UP000578112"/>
    </source>
</evidence>
<gene>
    <name evidence="3" type="ORF">BJ971_004325</name>
</gene>
<dbReference type="Pfam" id="PF00480">
    <property type="entry name" value="ROK"/>
    <property type="match status" value="1"/>
</dbReference>
<dbReference type="InterPro" id="IPR000600">
    <property type="entry name" value="ROK"/>
</dbReference>
<dbReference type="SUPFAM" id="SSF53067">
    <property type="entry name" value="Actin-like ATPase domain"/>
    <property type="match status" value="1"/>
</dbReference>
<dbReference type="InterPro" id="IPR005471">
    <property type="entry name" value="Tscrpt_reg_IclR_N"/>
</dbReference>
<dbReference type="InterPro" id="IPR036390">
    <property type="entry name" value="WH_DNA-bd_sf"/>
</dbReference>
<name>A0A7W7HZS0_9ACTN</name>
<dbReference type="RefSeq" id="WP_239087346.1">
    <property type="nucleotide sequence ID" value="NZ_BOMK01000020.1"/>
</dbReference>
<reference evidence="3 4" key="1">
    <citation type="submission" date="2020-08" db="EMBL/GenBank/DDBJ databases">
        <title>Sequencing the genomes of 1000 actinobacteria strains.</title>
        <authorList>
            <person name="Klenk H.-P."/>
        </authorList>
    </citation>
    <scope>NUCLEOTIDE SEQUENCE [LARGE SCALE GENOMIC DNA]</scope>
    <source>
        <strain evidence="3 4">DSM 43149</strain>
    </source>
</reference>
<dbReference type="EMBL" id="JACHNH010000001">
    <property type="protein sequence ID" value="MBB4763769.1"/>
    <property type="molecule type" value="Genomic_DNA"/>
</dbReference>
<dbReference type="Pfam" id="PF09339">
    <property type="entry name" value="HTH_IclR"/>
    <property type="match status" value="1"/>
</dbReference>
<keyword evidence="4" id="KW-1185">Reference proteome</keyword>
<dbReference type="Gene3D" id="1.10.10.10">
    <property type="entry name" value="Winged helix-like DNA-binding domain superfamily/Winged helix DNA-binding domain"/>
    <property type="match status" value="1"/>
</dbReference>
<dbReference type="PANTHER" id="PTHR18964">
    <property type="entry name" value="ROK (REPRESSOR, ORF, KINASE) FAMILY"/>
    <property type="match status" value="1"/>
</dbReference>
<dbReference type="Proteomes" id="UP000578112">
    <property type="component" value="Unassembled WGS sequence"/>
</dbReference>
<dbReference type="GO" id="GO:0003677">
    <property type="term" value="F:DNA binding"/>
    <property type="evidence" value="ECO:0007669"/>
    <property type="project" value="InterPro"/>
</dbReference>
<dbReference type="PANTHER" id="PTHR18964:SF149">
    <property type="entry name" value="BIFUNCTIONAL UDP-N-ACETYLGLUCOSAMINE 2-EPIMERASE_N-ACETYLMANNOSAMINE KINASE"/>
    <property type="match status" value="1"/>
</dbReference>
<dbReference type="GO" id="GO:0006355">
    <property type="term" value="P:regulation of DNA-templated transcription"/>
    <property type="evidence" value="ECO:0007669"/>
    <property type="project" value="InterPro"/>
</dbReference>
<comment type="similarity">
    <text evidence="1">Belongs to the ROK (NagC/XylR) family.</text>
</comment>
<evidence type="ECO:0000256" key="1">
    <source>
        <dbReference type="ARBA" id="ARBA00006479"/>
    </source>
</evidence>
<evidence type="ECO:0000313" key="3">
    <source>
        <dbReference type="EMBL" id="MBB4763769.1"/>
    </source>
</evidence>
<dbReference type="InterPro" id="IPR043129">
    <property type="entry name" value="ATPase_NBD"/>
</dbReference>